<name>A0A1M4VPB4_9BACT</name>
<keyword evidence="2" id="KW-1185">Reference proteome</keyword>
<dbReference type="EMBL" id="FQUM01000002">
    <property type="protein sequence ID" value="SHE70894.1"/>
    <property type="molecule type" value="Genomic_DNA"/>
</dbReference>
<dbReference type="Proteomes" id="UP000184164">
    <property type="component" value="Unassembled WGS sequence"/>
</dbReference>
<accession>A0A1M4VPB4</accession>
<evidence type="ECO:0000313" key="1">
    <source>
        <dbReference type="EMBL" id="SHE70894.1"/>
    </source>
</evidence>
<evidence type="ECO:0000313" key="2">
    <source>
        <dbReference type="Proteomes" id="UP000184164"/>
    </source>
</evidence>
<sequence length="79" mass="9201">MANAINHVFCSQKKSGTLMLVFRRLFLREIIVVYSVFVQGKIENPHCYFIVNDFLKSGIGVLKEVKCVGWVLFVWLFLF</sequence>
<protein>
    <submittedName>
        <fullName evidence="1">Uncharacterized protein</fullName>
    </submittedName>
</protein>
<reference evidence="1 2" key="1">
    <citation type="submission" date="2016-11" db="EMBL/GenBank/DDBJ databases">
        <authorList>
            <person name="Jaros S."/>
            <person name="Januszkiewicz K."/>
            <person name="Wedrychowicz H."/>
        </authorList>
    </citation>
    <scope>NUCLEOTIDE SEQUENCE [LARGE SCALE GENOMIC DNA]</scope>
    <source>
        <strain evidence="1 2">DSM 26910</strain>
    </source>
</reference>
<dbReference type="AlphaFoldDB" id="A0A1M4VPB4"/>
<organism evidence="1 2">
    <name type="scientific">Mariniphaga anaerophila</name>
    <dbReference type="NCBI Taxonomy" id="1484053"/>
    <lineage>
        <taxon>Bacteria</taxon>
        <taxon>Pseudomonadati</taxon>
        <taxon>Bacteroidota</taxon>
        <taxon>Bacteroidia</taxon>
        <taxon>Marinilabiliales</taxon>
        <taxon>Prolixibacteraceae</taxon>
        <taxon>Mariniphaga</taxon>
    </lineage>
</organism>
<proteinExistence type="predicted"/>
<gene>
    <name evidence="1" type="ORF">SAMN05444274_102165</name>
</gene>